<dbReference type="AlphaFoldDB" id="A0A0J7KBB8"/>
<dbReference type="Proteomes" id="UP000036403">
    <property type="component" value="Unassembled WGS sequence"/>
</dbReference>
<dbReference type="EMBL" id="LBMM01010285">
    <property type="protein sequence ID" value="KMQ87556.1"/>
    <property type="molecule type" value="Genomic_DNA"/>
</dbReference>
<dbReference type="PaxDb" id="67767-A0A0J7KBB8"/>
<evidence type="ECO:0000313" key="2">
    <source>
        <dbReference type="Proteomes" id="UP000036403"/>
    </source>
</evidence>
<accession>A0A0J7KBB8</accession>
<sequence>MYWKILENSLKSSEDNPVFFLGIEIDKKPDHIIIGQENYIGSVLENFNNGKCKPAPTPLLSNEYGGEGTANKKLLYRELIGNLSIKTRPDIAYVVGFGNRHMENPIKM</sequence>
<evidence type="ECO:0000313" key="1">
    <source>
        <dbReference type="EMBL" id="KMQ87556.1"/>
    </source>
</evidence>
<gene>
    <name evidence="1" type="ORF">RF55_13126</name>
</gene>
<organism evidence="1 2">
    <name type="scientific">Lasius niger</name>
    <name type="common">Black garden ant</name>
    <dbReference type="NCBI Taxonomy" id="67767"/>
    <lineage>
        <taxon>Eukaryota</taxon>
        <taxon>Metazoa</taxon>
        <taxon>Ecdysozoa</taxon>
        <taxon>Arthropoda</taxon>
        <taxon>Hexapoda</taxon>
        <taxon>Insecta</taxon>
        <taxon>Pterygota</taxon>
        <taxon>Neoptera</taxon>
        <taxon>Endopterygota</taxon>
        <taxon>Hymenoptera</taxon>
        <taxon>Apocrita</taxon>
        <taxon>Aculeata</taxon>
        <taxon>Formicoidea</taxon>
        <taxon>Formicidae</taxon>
        <taxon>Formicinae</taxon>
        <taxon>Lasius</taxon>
        <taxon>Lasius</taxon>
    </lineage>
</organism>
<keyword evidence="2" id="KW-1185">Reference proteome</keyword>
<comment type="caution">
    <text evidence="1">The sequence shown here is derived from an EMBL/GenBank/DDBJ whole genome shotgun (WGS) entry which is preliminary data.</text>
</comment>
<reference evidence="1 2" key="1">
    <citation type="submission" date="2015-04" db="EMBL/GenBank/DDBJ databases">
        <title>Lasius niger genome sequencing.</title>
        <authorList>
            <person name="Konorov E.A."/>
            <person name="Nikitin M.A."/>
            <person name="Kirill M.V."/>
            <person name="Chang P."/>
        </authorList>
    </citation>
    <scope>NUCLEOTIDE SEQUENCE [LARGE SCALE GENOMIC DNA]</scope>
    <source>
        <tissue evidence="1">Whole</tissue>
    </source>
</reference>
<dbReference type="OrthoDB" id="413361at2759"/>
<proteinExistence type="predicted"/>
<protein>
    <submittedName>
        <fullName evidence="1">Putative mitochondrial protein g00810-like protein</fullName>
    </submittedName>
</protein>
<name>A0A0J7KBB8_LASNI</name>